<dbReference type="InterPro" id="IPR050395">
    <property type="entry name" value="4Fe4S_Ferredoxin_RnfB"/>
</dbReference>
<dbReference type="AlphaFoldDB" id="A0A8J7HBK1"/>
<feature type="binding site" evidence="10">
    <location>
        <position position="189"/>
    </location>
    <ligand>
        <name>[4Fe-4S] cluster</name>
        <dbReference type="ChEBI" id="CHEBI:49883"/>
        <label>3</label>
    </ligand>
</feature>
<protein>
    <recommendedName>
        <fullName evidence="10">Ion-translocating oxidoreductase complex subunit B</fullName>
        <ecNumber evidence="10">7.-.-.-</ecNumber>
    </recommendedName>
    <alternativeName>
        <fullName evidence="10">Rnf electron transport complex subunit B</fullName>
    </alternativeName>
</protein>
<feature type="binding site" evidence="10">
    <location>
        <position position="70"/>
    </location>
    <ligand>
        <name>[4Fe-4S] cluster</name>
        <dbReference type="ChEBI" id="CHEBI:49883"/>
        <label>1</label>
    </ligand>
</feature>
<dbReference type="Pfam" id="PF12838">
    <property type="entry name" value="Fer4_7"/>
    <property type="match status" value="1"/>
</dbReference>
<feature type="binding site" evidence="10">
    <location>
        <position position="160"/>
    </location>
    <ligand>
        <name>[4Fe-4S] cluster</name>
        <dbReference type="ChEBI" id="CHEBI:49883"/>
        <label>2</label>
    </ligand>
</feature>
<evidence type="ECO:0000313" key="14">
    <source>
        <dbReference type="EMBL" id="MBH1941186.1"/>
    </source>
</evidence>
<feature type="binding site" evidence="10">
    <location>
        <position position="170"/>
    </location>
    <ligand>
        <name>[4Fe-4S] cluster</name>
        <dbReference type="ChEBI" id="CHEBI:49883"/>
        <label>3</label>
    </ligand>
</feature>
<feature type="binding site" evidence="10">
    <location>
        <position position="192"/>
    </location>
    <ligand>
        <name>[4Fe-4S] cluster</name>
        <dbReference type="ChEBI" id="CHEBI:49883"/>
        <label>3</label>
    </ligand>
</feature>
<dbReference type="GO" id="GO:0022900">
    <property type="term" value="P:electron transport chain"/>
    <property type="evidence" value="ECO:0007669"/>
    <property type="project" value="UniProtKB-UniRule"/>
</dbReference>
<keyword evidence="7 10" id="KW-0408">Iron</keyword>
<evidence type="ECO:0000256" key="11">
    <source>
        <dbReference type="SAM" id="Phobius"/>
    </source>
</evidence>
<comment type="subcellular location">
    <subcellularLocation>
        <location evidence="10">Cell membrane</location>
    </subcellularLocation>
</comment>
<feature type="binding site" evidence="10">
    <location>
        <position position="92"/>
    </location>
    <ligand>
        <name>[4Fe-4S] cluster</name>
        <dbReference type="ChEBI" id="CHEBI:49883"/>
        <label>1</label>
    </ligand>
</feature>
<dbReference type="PROSITE" id="PS51656">
    <property type="entry name" value="4FE4S"/>
    <property type="match status" value="1"/>
</dbReference>
<comment type="caution">
    <text evidence="14">The sequence shown here is derived from an EMBL/GenBank/DDBJ whole genome shotgun (WGS) entry which is preliminary data.</text>
</comment>
<dbReference type="HAMAP" id="MF_00463">
    <property type="entry name" value="RsxB_RnfB"/>
    <property type="match status" value="1"/>
</dbReference>
<keyword evidence="6 10" id="KW-0249">Electron transport</keyword>
<dbReference type="PROSITE" id="PS51379">
    <property type="entry name" value="4FE4S_FER_2"/>
    <property type="match status" value="3"/>
</dbReference>
<keyword evidence="5 10" id="KW-1278">Translocase</keyword>
<feature type="binding site" evidence="10">
    <location>
        <position position="156"/>
    </location>
    <ligand>
        <name>[4Fe-4S] cluster</name>
        <dbReference type="ChEBI" id="CHEBI:49883"/>
        <label>2</label>
    </ligand>
</feature>
<keyword evidence="1 10" id="KW-0813">Transport</keyword>
<keyword evidence="2 10" id="KW-0004">4Fe-4S</keyword>
<proteinExistence type="inferred from homology"/>
<dbReference type="InterPro" id="IPR007202">
    <property type="entry name" value="4Fe-4S_dom"/>
</dbReference>
<dbReference type="GO" id="GO:0046872">
    <property type="term" value="F:metal ion binding"/>
    <property type="evidence" value="ECO:0007669"/>
    <property type="project" value="UniProtKB-KW"/>
</dbReference>
<keyword evidence="8 10" id="KW-0411">Iron-sulfur</keyword>
<comment type="similarity">
    <text evidence="10">Belongs to the 4Fe4S bacterial-type ferredoxin family. RnfB subfamily.</text>
</comment>
<evidence type="ECO:0000259" key="13">
    <source>
        <dbReference type="PROSITE" id="PS51656"/>
    </source>
</evidence>
<dbReference type="InterPro" id="IPR010207">
    <property type="entry name" value="Elect_transpt_cplx_RnfB/RsxB"/>
</dbReference>
<dbReference type="EC" id="7.-.-.-" evidence="10"/>
<keyword evidence="11" id="KW-0812">Transmembrane</keyword>
<comment type="function">
    <text evidence="10">Part of a membrane-bound complex that couples electron transfer with translocation of ions across the membrane.</text>
</comment>
<feature type="region of interest" description="Hydrophobic" evidence="10">
    <location>
        <begin position="1"/>
        <end position="44"/>
    </location>
</feature>
<evidence type="ECO:0000259" key="12">
    <source>
        <dbReference type="PROSITE" id="PS51379"/>
    </source>
</evidence>
<reference evidence="14" key="1">
    <citation type="submission" date="2020-12" db="EMBL/GenBank/DDBJ databases">
        <title>M. sibirica DSM 26468T genome.</title>
        <authorList>
            <person name="Thieme N."/>
            <person name="Rettenmaier R."/>
            <person name="Zverlov V."/>
            <person name="Liebl W."/>
        </authorList>
    </citation>
    <scope>NUCLEOTIDE SEQUENCE</scope>
    <source>
        <strain evidence="14">DSM 26468</strain>
    </source>
</reference>
<evidence type="ECO:0000256" key="2">
    <source>
        <dbReference type="ARBA" id="ARBA00022485"/>
    </source>
</evidence>
<feature type="binding site" evidence="10">
    <location>
        <position position="195"/>
    </location>
    <ligand>
        <name>[4Fe-4S] cluster</name>
        <dbReference type="ChEBI" id="CHEBI:49883"/>
        <label>3</label>
    </ligand>
</feature>
<feature type="domain" description="4Fe-4S ferredoxin-type" evidence="12">
    <location>
        <begin position="224"/>
        <end position="253"/>
    </location>
</feature>
<evidence type="ECO:0000256" key="5">
    <source>
        <dbReference type="ARBA" id="ARBA00022967"/>
    </source>
</evidence>
<feature type="binding site" evidence="10">
    <location>
        <position position="67"/>
    </location>
    <ligand>
        <name>[4Fe-4S] cluster</name>
        <dbReference type="ChEBI" id="CHEBI:49883"/>
        <label>1</label>
    </ligand>
</feature>
<dbReference type="Proteomes" id="UP000623269">
    <property type="component" value="Unassembled WGS sequence"/>
</dbReference>
<dbReference type="PANTHER" id="PTHR43560:SF1">
    <property type="entry name" value="ION-TRANSLOCATING OXIDOREDUCTASE COMPLEX SUBUNIT B"/>
    <property type="match status" value="1"/>
</dbReference>
<evidence type="ECO:0000256" key="4">
    <source>
        <dbReference type="ARBA" id="ARBA00022737"/>
    </source>
</evidence>
<feature type="domain" description="4Fe-4S ferredoxin-type" evidence="12">
    <location>
        <begin position="180"/>
        <end position="209"/>
    </location>
</feature>
<evidence type="ECO:0000256" key="8">
    <source>
        <dbReference type="ARBA" id="ARBA00023014"/>
    </source>
</evidence>
<dbReference type="PANTHER" id="PTHR43560">
    <property type="entry name" value="ION-TRANSLOCATING OXIDOREDUCTASE COMPLEX SUBUNIT B"/>
    <property type="match status" value="1"/>
</dbReference>
<comment type="cofactor">
    <cofactor evidence="10">
        <name>[4Fe-4S] cluster</name>
        <dbReference type="ChEBI" id="CHEBI:49883"/>
    </cofactor>
    <text evidence="10">Binds 3 [4Fe-4S] clusters.</text>
</comment>
<dbReference type="Gene3D" id="1.10.15.40">
    <property type="entry name" value="Electron transport complex subunit B, putative Fe-S cluster"/>
    <property type="match status" value="1"/>
</dbReference>
<evidence type="ECO:0000313" key="15">
    <source>
        <dbReference type="Proteomes" id="UP000623269"/>
    </source>
</evidence>
<dbReference type="Gene3D" id="3.30.70.20">
    <property type="match status" value="2"/>
</dbReference>
<keyword evidence="11" id="KW-1133">Transmembrane helix</keyword>
<keyword evidence="10" id="KW-1003">Cell membrane</keyword>
<feature type="binding site" evidence="10">
    <location>
        <position position="166"/>
    </location>
    <ligand>
        <name>[4Fe-4S] cluster</name>
        <dbReference type="ChEBI" id="CHEBI:49883"/>
        <label>2</label>
    </ligand>
</feature>
<evidence type="ECO:0000256" key="7">
    <source>
        <dbReference type="ARBA" id="ARBA00023004"/>
    </source>
</evidence>
<comment type="subunit">
    <text evidence="10">The complex is composed of six subunits: RnfA, RnfB, RnfC, RnfD, RnfE and RnfG.</text>
</comment>
<dbReference type="InterPro" id="IPR017900">
    <property type="entry name" value="4Fe4S_Fe_S_CS"/>
</dbReference>
<gene>
    <name evidence="10" type="primary">rnfB</name>
    <name evidence="14" type="ORF">I5677_09810</name>
</gene>
<evidence type="ECO:0000256" key="10">
    <source>
        <dbReference type="HAMAP-Rule" id="MF_00463"/>
    </source>
</evidence>
<name>A0A8J7HBK1_9FIRM</name>
<dbReference type="Pfam" id="PF04060">
    <property type="entry name" value="FeS"/>
    <property type="match status" value="1"/>
</dbReference>
<dbReference type="Pfam" id="PF00037">
    <property type="entry name" value="Fer4"/>
    <property type="match status" value="1"/>
</dbReference>
<evidence type="ECO:0000256" key="9">
    <source>
        <dbReference type="ARBA" id="ARBA00023136"/>
    </source>
</evidence>
<evidence type="ECO:0000256" key="6">
    <source>
        <dbReference type="ARBA" id="ARBA00022982"/>
    </source>
</evidence>
<accession>A0A8J7HBK1</accession>
<organism evidence="14 15">
    <name type="scientific">Mobilitalea sibirica</name>
    <dbReference type="NCBI Taxonomy" id="1462919"/>
    <lineage>
        <taxon>Bacteria</taxon>
        <taxon>Bacillati</taxon>
        <taxon>Bacillota</taxon>
        <taxon>Clostridia</taxon>
        <taxon>Lachnospirales</taxon>
        <taxon>Lachnospiraceae</taxon>
        <taxon>Mobilitalea</taxon>
    </lineage>
</organism>
<sequence>MLTSTFLPGFVGAINAVDLQGVGVATAIVGATGLAIGVFLGIAGKKLSVEVDEKELQVRELLPGANCGACGYPGCDGLAKAIAAGTSPVNACPVANQEAYDQIAAVMGTESASADKMVAYVKCAGTCDKTEVKYEYYGVKDCKSAALLPGKGNKKCSYGCMGFGSCVRVCAFDAIHIVNGIAVVDKEKCASCEKCVAECPNNIIEMVPAKAKTLVACSSMDKGKDVKAACSAGCIGCKLCVKNCEFDAIHVEDNLAYIDYSKCTNCGKCAAVCPVKVIEVQQDNF</sequence>
<keyword evidence="15" id="KW-1185">Reference proteome</keyword>
<dbReference type="GO" id="GO:0009055">
    <property type="term" value="F:electron transfer activity"/>
    <property type="evidence" value="ECO:0007669"/>
    <property type="project" value="InterPro"/>
</dbReference>
<feature type="domain" description="4Fe-4S ferredoxin-type" evidence="12">
    <location>
        <begin position="254"/>
        <end position="283"/>
    </location>
</feature>
<keyword evidence="4 10" id="KW-0677">Repeat</keyword>
<evidence type="ECO:0000256" key="1">
    <source>
        <dbReference type="ARBA" id="ARBA00022448"/>
    </source>
</evidence>
<evidence type="ECO:0000256" key="3">
    <source>
        <dbReference type="ARBA" id="ARBA00022723"/>
    </source>
</evidence>
<dbReference type="SUPFAM" id="SSF54862">
    <property type="entry name" value="4Fe-4S ferredoxins"/>
    <property type="match status" value="2"/>
</dbReference>
<dbReference type="PROSITE" id="PS00198">
    <property type="entry name" value="4FE4S_FER_1"/>
    <property type="match status" value="2"/>
</dbReference>
<feature type="domain" description="4Fe-4S" evidence="13">
    <location>
        <begin position="50"/>
        <end position="109"/>
    </location>
</feature>
<dbReference type="GO" id="GO:0051539">
    <property type="term" value="F:4 iron, 4 sulfur cluster binding"/>
    <property type="evidence" value="ECO:0007669"/>
    <property type="project" value="UniProtKB-UniRule"/>
</dbReference>
<dbReference type="EMBL" id="JAEAGR010000009">
    <property type="protein sequence ID" value="MBH1941186.1"/>
    <property type="molecule type" value="Genomic_DNA"/>
</dbReference>
<feature type="binding site" evidence="10">
    <location>
        <position position="199"/>
    </location>
    <ligand>
        <name>[4Fe-4S] cluster</name>
        <dbReference type="ChEBI" id="CHEBI:49883"/>
        <label>2</label>
    </ligand>
</feature>
<feature type="binding site" evidence="10">
    <location>
        <position position="75"/>
    </location>
    <ligand>
        <name>[4Fe-4S] cluster</name>
        <dbReference type="ChEBI" id="CHEBI:49883"/>
        <label>1</label>
    </ligand>
</feature>
<feature type="transmembrane region" description="Helical" evidence="11">
    <location>
        <begin position="20"/>
        <end position="44"/>
    </location>
</feature>
<dbReference type="GO" id="GO:0005886">
    <property type="term" value="C:plasma membrane"/>
    <property type="evidence" value="ECO:0007669"/>
    <property type="project" value="UniProtKB-SubCell"/>
</dbReference>
<keyword evidence="3 10" id="KW-0479">Metal-binding</keyword>
<keyword evidence="9 10" id="KW-0472">Membrane</keyword>
<comment type="caution">
    <text evidence="10">Lacks conserved residue(s) required for the propagation of feature annotation.</text>
</comment>
<dbReference type="InterPro" id="IPR017896">
    <property type="entry name" value="4Fe4S_Fe-S-bd"/>
</dbReference>
<dbReference type="CDD" id="cd10549">
    <property type="entry name" value="MtMvhB_like"/>
    <property type="match status" value="1"/>
</dbReference>
<dbReference type="RefSeq" id="WP_197661477.1">
    <property type="nucleotide sequence ID" value="NZ_JAEAGR010000009.1"/>
</dbReference>